<keyword evidence="2" id="KW-1185">Reference proteome</keyword>
<comment type="caution">
    <text evidence="1">The sequence shown here is derived from an EMBL/GenBank/DDBJ whole genome shotgun (WGS) entry which is preliminary data.</text>
</comment>
<evidence type="ECO:0008006" key="3">
    <source>
        <dbReference type="Google" id="ProtNLM"/>
    </source>
</evidence>
<accession>A0ABD1U6V7</accession>
<dbReference type="AlphaFoldDB" id="A0ABD1U6V7"/>
<proteinExistence type="predicted"/>
<reference evidence="2" key="1">
    <citation type="submission" date="2024-07" db="EMBL/GenBank/DDBJ databases">
        <title>Two chromosome-level genome assemblies of Korean endemic species Abeliophyllum distichum and Forsythia ovata (Oleaceae).</title>
        <authorList>
            <person name="Jang H."/>
        </authorList>
    </citation>
    <scope>NUCLEOTIDE SEQUENCE [LARGE SCALE GENOMIC DNA]</scope>
</reference>
<organism evidence="1 2">
    <name type="scientific">Forsythia ovata</name>
    <dbReference type="NCBI Taxonomy" id="205694"/>
    <lineage>
        <taxon>Eukaryota</taxon>
        <taxon>Viridiplantae</taxon>
        <taxon>Streptophyta</taxon>
        <taxon>Embryophyta</taxon>
        <taxon>Tracheophyta</taxon>
        <taxon>Spermatophyta</taxon>
        <taxon>Magnoliopsida</taxon>
        <taxon>eudicotyledons</taxon>
        <taxon>Gunneridae</taxon>
        <taxon>Pentapetalae</taxon>
        <taxon>asterids</taxon>
        <taxon>lamiids</taxon>
        <taxon>Lamiales</taxon>
        <taxon>Oleaceae</taxon>
        <taxon>Forsythieae</taxon>
        <taxon>Forsythia</taxon>
    </lineage>
</organism>
<protein>
    <recommendedName>
        <fullName evidence="3">RNase H type-1 domain-containing protein</fullName>
    </recommendedName>
</protein>
<name>A0ABD1U6V7_9LAMI</name>
<dbReference type="PANTHER" id="PTHR47723">
    <property type="entry name" value="OS05G0353850 PROTEIN"/>
    <property type="match status" value="1"/>
</dbReference>
<dbReference type="PANTHER" id="PTHR47723:SF19">
    <property type="entry name" value="POLYNUCLEOTIDYL TRANSFERASE, RIBONUCLEASE H-LIKE SUPERFAMILY PROTEIN"/>
    <property type="match status" value="1"/>
</dbReference>
<evidence type="ECO:0000313" key="2">
    <source>
        <dbReference type="Proteomes" id="UP001604277"/>
    </source>
</evidence>
<dbReference type="Proteomes" id="UP001604277">
    <property type="component" value="Unassembled WGS sequence"/>
</dbReference>
<sequence>MNLPMNASRIIWRAEGLVRVLASAGLLTKNNWERDSSAAAVFGVGWIVSTPHMPQVIRWTMPCWGELKLNTDGCYKTSMGEAAGGGILRAHDGQMVSAFDEYYGKCSSFVADWQWLKLYTKDCNMQREELRFKYRLIFTLGEYS</sequence>
<dbReference type="EMBL" id="JBFOLJ010000007">
    <property type="protein sequence ID" value="KAL2520737.1"/>
    <property type="molecule type" value="Genomic_DNA"/>
</dbReference>
<gene>
    <name evidence="1" type="ORF">Fot_24660</name>
</gene>
<dbReference type="InterPro" id="IPR053151">
    <property type="entry name" value="RNase_H-like"/>
</dbReference>
<evidence type="ECO:0000313" key="1">
    <source>
        <dbReference type="EMBL" id="KAL2520737.1"/>
    </source>
</evidence>